<organism evidence="7 8">
    <name type="scientific">Xylella fastidiosa subsp. fastidiosa</name>
    <dbReference type="NCBI Taxonomy" id="644356"/>
    <lineage>
        <taxon>Bacteria</taxon>
        <taxon>Pseudomonadati</taxon>
        <taxon>Pseudomonadota</taxon>
        <taxon>Gammaproteobacteria</taxon>
        <taxon>Lysobacterales</taxon>
        <taxon>Lysobacteraceae</taxon>
        <taxon>Xylella</taxon>
    </lineage>
</organism>
<feature type="domain" description="Large ribosomal subunit protein uL30-like ferredoxin-like fold" evidence="6">
    <location>
        <begin position="9"/>
        <end position="59"/>
    </location>
</feature>
<dbReference type="SUPFAM" id="SSF55129">
    <property type="entry name" value="Ribosomal protein L30p/L7e"/>
    <property type="match status" value="1"/>
</dbReference>
<dbReference type="PIRSF" id="PIRSF002211">
    <property type="entry name" value="Ribosomal_L30_bac-type"/>
    <property type="match status" value="1"/>
</dbReference>
<evidence type="ECO:0000259" key="6">
    <source>
        <dbReference type="Pfam" id="PF00327"/>
    </source>
</evidence>
<dbReference type="Proteomes" id="UP001211513">
    <property type="component" value="Chromosome"/>
</dbReference>
<dbReference type="EMBL" id="CP109886">
    <property type="protein sequence ID" value="WCF28748.1"/>
    <property type="molecule type" value="Genomic_DNA"/>
</dbReference>
<dbReference type="Gene3D" id="3.30.1390.20">
    <property type="entry name" value="Ribosomal protein L30, ferredoxin-like fold domain"/>
    <property type="match status" value="1"/>
</dbReference>
<dbReference type="NCBIfam" id="TIGR01308">
    <property type="entry name" value="rpmD_bact"/>
    <property type="match status" value="1"/>
</dbReference>
<evidence type="ECO:0000256" key="2">
    <source>
        <dbReference type="ARBA" id="ARBA00011838"/>
    </source>
</evidence>
<evidence type="ECO:0000256" key="5">
    <source>
        <dbReference type="HAMAP-Rule" id="MF_01371"/>
    </source>
</evidence>
<comment type="similarity">
    <text evidence="1 5">Belongs to the universal ribosomal protein uL30 family.</text>
</comment>
<dbReference type="GeneID" id="93904157"/>
<evidence type="ECO:0000256" key="1">
    <source>
        <dbReference type="ARBA" id="ARBA00007594"/>
    </source>
</evidence>
<dbReference type="RefSeq" id="WP_012382464.1">
    <property type="nucleotide sequence ID" value="NZ_CP040799.1"/>
</dbReference>
<dbReference type="InterPro" id="IPR005996">
    <property type="entry name" value="Ribosomal_uL30_bac-type"/>
</dbReference>
<comment type="subunit">
    <text evidence="2 5">Part of the 50S ribosomal subunit.</text>
</comment>
<evidence type="ECO:0000256" key="3">
    <source>
        <dbReference type="ARBA" id="ARBA00022980"/>
    </source>
</evidence>
<dbReference type="SMR" id="A0AAJ5UIF4"/>
<dbReference type="GO" id="GO:0003735">
    <property type="term" value="F:structural constituent of ribosome"/>
    <property type="evidence" value="ECO:0007669"/>
    <property type="project" value="InterPro"/>
</dbReference>
<proteinExistence type="inferred from homology"/>
<dbReference type="PANTHER" id="PTHR15892:SF2">
    <property type="entry name" value="LARGE RIBOSOMAL SUBUNIT PROTEIN UL30M"/>
    <property type="match status" value="1"/>
</dbReference>
<dbReference type="HAMAP" id="MF_01371_B">
    <property type="entry name" value="Ribosomal_uL30_B"/>
    <property type="match status" value="1"/>
</dbReference>
<sequence>MVHEYDKTLKVCLVRSLIGVPSRHRLSVRALGLSKVSDMRKVNDTPQVRGLINKVHYLVRIQD</sequence>
<evidence type="ECO:0000313" key="7">
    <source>
        <dbReference type="EMBL" id="WCF28748.1"/>
    </source>
</evidence>
<dbReference type="PANTHER" id="PTHR15892">
    <property type="entry name" value="MITOCHONDRIAL RIBOSOMAL PROTEIN L30"/>
    <property type="match status" value="1"/>
</dbReference>
<name>A0AAJ5UIF4_XYLFS</name>
<dbReference type="Pfam" id="PF00327">
    <property type="entry name" value="Ribosomal_L30"/>
    <property type="match status" value="1"/>
</dbReference>
<reference evidence="7" key="1">
    <citation type="journal article" date="2022" name="Phytopathology">
        <title>Complete circularized genome resources of seven strains of Xylella fastidiosa subsp. fastidiosa using hybrid assembly reveals unknown plasmids.</title>
        <authorList>
            <person name="Velasco-Amo M.D.P."/>
            <person name="Arias-Giraldo L.F.F."/>
            <person name="Ecija M.R."/>
            <person name="De La Fuente L."/>
            <person name="Marco-Noales E."/>
            <person name="Moralejo E."/>
            <person name="Navas-Cort J.A."/>
            <person name="Landa B.B."/>
        </authorList>
    </citation>
    <scope>NUCLEOTIDE SEQUENCE</scope>
    <source>
        <strain evidence="7">CFBP8073</strain>
    </source>
</reference>
<dbReference type="GO" id="GO:0006412">
    <property type="term" value="P:translation"/>
    <property type="evidence" value="ECO:0007669"/>
    <property type="project" value="UniProtKB-UniRule"/>
</dbReference>
<protein>
    <recommendedName>
        <fullName evidence="5">Large ribosomal subunit protein uL30</fullName>
    </recommendedName>
</protein>
<accession>A0AAJ5UIF4</accession>
<keyword evidence="3 5" id="KW-0689">Ribosomal protein</keyword>
<evidence type="ECO:0000313" key="8">
    <source>
        <dbReference type="Proteomes" id="UP001211513"/>
    </source>
</evidence>
<dbReference type="InterPro" id="IPR036919">
    <property type="entry name" value="Ribo_uL30_ferredoxin-like_sf"/>
</dbReference>
<evidence type="ECO:0000256" key="4">
    <source>
        <dbReference type="ARBA" id="ARBA00023274"/>
    </source>
</evidence>
<dbReference type="CDD" id="cd01658">
    <property type="entry name" value="Ribosomal_L30"/>
    <property type="match status" value="1"/>
</dbReference>
<keyword evidence="4 5" id="KW-0687">Ribonucleoprotein</keyword>
<dbReference type="AlphaFoldDB" id="A0AAJ5UIF4"/>
<dbReference type="GO" id="GO:0022625">
    <property type="term" value="C:cytosolic large ribosomal subunit"/>
    <property type="evidence" value="ECO:0007669"/>
    <property type="project" value="TreeGrafter"/>
</dbReference>
<dbReference type="InterPro" id="IPR016082">
    <property type="entry name" value="Ribosomal_uL30_ferredoxin-like"/>
</dbReference>
<gene>
    <name evidence="5 7" type="primary">rpmD</name>
    <name evidence="7" type="ORF">OK117_02350</name>
</gene>
<reference evidence="7" key="2">
    <citation type="submission" date="2022-10" db="EMBL/GenBank/DDBJ databases">
        <authorList>
            <person name="Landa B."/>
            <person name="Arias-Giraldo L.F."/>
            <person name="Roman-Ecija M."/>
            <person name="Velasco-Amo M.P."/>
            <person name="De La Fuente L."/>
            <person name="Marco-Noales E."/>
            <person name="Moralejo E."/>
        </authorList>
    </citation>
    <scope>NUCLEOTIDE SEQUENCE</scope>
    <source>
        <strain evidence="7">CFBP8073</strain>
    </source>
</reference>